<name>A0A1D2MG94_ORCCI</name>
<feature type="transmembrane region" description="Helical" evidence="1">
    <location>
        <begin position="165"/>
        <end position="187"/>
    </location>
</feature>
<evidence type="ECO:0000313" key="3">
    <source>
        <dbReference type="EMBL" id="ODM92010.1"/>
    </source>
</evidence>
<keyword evidence="1" id="KW-1133">Transmembrane helix</keyword>
<dbReference type="InterPro" id="IPR013154">
    <property type="entry name" value="ADH-like_N"/>
</dbReference>
<keyword evidence="1" id="KW-0472">Membrane</keyword>
<dbReference type="OrthoDB" id="9930022at2759"/>
<accession>A0A1D2MG94</accession>
<dbReference type="EMBL" id="LJIJ01001355">
    <property type="protein sequence ID" value="ODM92010.1"/>
    <property type="molecule type" value="Genomic_DNA"/>
</dbReference>
<evidence type="ECO:0000256" key="1">
    <source>
        <dbReference type="SAM" id="Phobius"/>
    </source>
</evidence>
<dbReference type="GO" id="GO:0005739">
    <property type="term" value="C:mitochondrion"/>
    <property type="evidence" value="ECO:0007669"/>
    <property type="project" value="TreeGrafter"/>
</dbReference>
<dbReference type="STRING" id="48709.A0A1D2MG94"/>
<dbReference type="Proteomes" id="UP000094527">
    <property type="component" value="Unassembled WGS sequence"/>
</dbReference>
<feature type="domain" description="Enoyl reductase (ER)" evidence="2">
    <location>
        <begin position="221"/>
        <end position="570"/>
    </location>
</feature>
<keyword evidence="1" id="KW-0812">Transmembrane</keyword>
<dbReference type="Gene3D" id="3.90.180.10">
    <property type="entry name" value="Medium-chain alcohol dehydrogenases, catalytic domain"/>
    <property type="match status" value="1"/>
</dbReference>
<gene>
    <name evidence="3" type="ORF">Ocin01_14674</name>
</gene>
<dbReference type="Pfam" id="PF08240">
    <property type="entry name" value="ADH_N"/>
    <property type="match status" value="1"/>
</dbReference>
<protein>
    <submittedName>
        <fullName evidence="3">Reticulon-4-interacting protein 1, mitochondrial</fullName>
    </submittedName>
</protein>
<dbReference type="SMART" id="SM00829">
    <property type="entry name" value="PKS_ER"/>
    <property type="match status" value="1"/>
</dbReference>
<evidence type="ECO:0000259" key="2">
    <source>
        <dbReference type="SMART" id="SM00829"/>
    </source>
</evidence>
<dbReference type="PANTHER" id="PTHR11695:SF294">
    <property type="entry name" value="RETICULON-4-INTERACTING PROTEIN 1, MITOCHONDRIAL"/>
    <property type="match status" value="1"/>
</dbReference>
<dbReference type="InterPro" id="IPR020843">
    <property type="entry name" value="ER"/>
</dbReference>
<reference evidence="3 4" key="1">
    <citation type="journal article" date="2016" name="Genome Biol. Evol.">
        <title>Gene Family Evolution Reflects Adaptation to Soil Environmental Stressors in the Genome of the Collembolan Orchesella cincta.</title>
        <authorList>
            <person name="Faddeeva-Vakhrusheva A."/>
            <person name="Derks M.F."/>
            <person name="Anvar S.Y."/>
            <person name="Agamennone V."/>
            <person name="Suring W."/>
            <person name="Smit S."/>
            <person name="van Straalen N.M."/>
            <person name="Roelofs D."/>
        </authorList>
    </citation>
    <scope>NUCLEOTIDE SEQUENCE [LARGE SCALE GENOMIC DNA]</scope>
    <source>
        <tissue evidence="3">Mixed pool</tissue>
    </source>
</reference>
<evidence type="ECO:0000313" key="4">
    <source>
        <dbReference type="Proteomes" id="UP000094527"/>
    </source>
</evidence>
<organism evidence="3 4">
    <name type="scientific">Orchesella cincta</name>
    <name type="common">Springtail</name>
    <name type="synonym">Podura cincta</name>
    <dbReference type="NCBI Taxonomy" id="48709"/>
    <lineage>
        <taxon>Eukaryota</taxon>
        <taxon>Metazoa</taxon>
        <taxon>Ecdysozoa</taxon>
        <taxon>Arthropoda</taxon>
        <taxon>Hexapoda</taxon>
        <taxon>Collembola</taxon>
        <taxon>Entomobryomorpha</taxon>
        <taxon>Entomobryoidea</taxon>
        <taxon>Orchesellidae</taxon>
        <taxon>Orchesellinae</taxon>
        <taxon>Orchesella</taxon>
    </lineage>
</organism>
<dbReference type="SUPFAM" id="SSF50129">
    <property type="entry name" value="GroES-like"/>
    <property type="match status" value="1"/>
</dbReference>
<dbReference type="Gene3D" id="3.40.50.720">
    <property type="entry name" value="NAD(P)-binding Rossmann-like Domain"/>
    <property type="match status" value="1"/>
</dbReference>
<dbReference type="InterPro" id="IPR050700">
    <property type="entry name" value="YIM1/Zinc_Alcohol_DH_Fams"/>
</dbReference>
<dbReference type="GO" id="GO:0016491">
    <property type="term" value="F:oxidoreductase activity"/>
    <property type="evidence" value="ECO:0007669"/>
    <property type="project" value="InterPro"/>
</dbReference>
<dbReference type="AlphaFoldDB" id="A0A1D2MG94"/>
<dbReference type="OMA" id="MHQWKEG"/>
<keyword evidence="4" id="KW-1185">Reference proteome</keyword>
<dbReference type="PANTHER" id="PTHR11695">
    <property type="entry name" value="ALCOHOL DEHYDROGENASE RELATED"/>
    <property type="match status" value="1"/>
</dbReference>
<comment type="caution">
    <text evidence="3">The sequence shown here is derived from an EMBL/GenBank/DDBJ whole genome shotgun (WGS) entry which is preliminary data.</text>
</comment>
<sequence>MYPKEQIALWNINKIMPIDYNTTNQNHILGFHASAACVLWWSNTLLLRLQNNVFGGDGGALLGNVVLSSGWNKEDNILIYFFDFQSYYATLIRTLREKLRILYDSSIAVLENVENSEAVLTFKTTFHERSEEILSFLRSQRLHIHFHDLVNHLRTLVYKDLSRQALILGCAGLVTGGLIGVCVGYSFRSGSTNSPLSTNSNGNQYVMRAILTTSTRRGIDGITQTVVPSPTIINPDEVVVQVKAVGIDSIDTRIACGYNRLLRKHLGLASVPGPWILGRECSGIVVDVGHQVSNIEISDKVWVLVPVWASQGVMSEFIVVPQKYVAPKPANISYEGAATMPYAFYTFWTEIVTKWNIGPQIAKNKRVLIHLGASTKNDGVGLLATQIFKSWGSRVTISTDESDNGEDDLSGSGVAQMTFLHSLKTLGAESHLIIPRDYSLLPNLTQRIFDIVINTDISPATPLLVKFCRDPESEVIETFPTELNYSSGGLGAFLASILMFPINFIFRKGVEEKTPPREILMECKKLVESRLLVPVVAKSFLPSQYDQAFRHVAKTSGSPLAQANVGKCVLVFKSK</sequence>
<dbReference type="InterPro" id="IPR011032">
    <property type="entry name" value="GroES-like_sf"/>
</dbReference>
<proteinExistence type="predicted"/>